<reference evidence="3 4" key="1">
    <citation type="submission" date="2020-04" db="EMBL/GenBank/DDBJ databases">
        <authorList>
            <person name="Alioto T."/>
            <person name="Alioto T."/>
            <person name="Gomez Garrido J."/>
        </authorList>
    </citation>
    <scope>NUCLEOTIDE SEQUENCE [LARGE SCALE GENOMIC DNA]</scope>
</reference>
<evidence type="ECO:0000313" key="3">
    <source>
        <dbReference type="EMBL" id="CAB3382028.1"/>
    </source>
</evidence>
<feature type="region of interest" description="Disordered" evidence="1">
    <location>
        <begin position="63"/>
        <end position="136"/>
    </location>
</feature>
<protein>
    <submittedName>
        <fullName evidence="3">Uncharacterized protein</fullName>
    </submittedName>
</protein>
<feature type="compositionally biased region" description="Low complexity" evidence="1">
    <location>
        <begin position="189"/>
        <end position="198"/>
    </location>
</feature>
<organism evidence="3 4">
    <name type="scientific">Cloeon dipterum</name>
    <dbReference type="NCBI Taxonomy" id="197152"/>
    <lineage>
        <taxon>Eukaryota</taxon>
        <taxon>Metazoa</taxon>
        <taxon>Ecdysozoa</taxon>
        <taxon>Arthropoda</taxon>
        <taxon>Hexapoda</taxon>
        <taxon>Insecta</taxon>
        <taxon>Pterygota</taxon>
        <taxon>Palaeoptera</taxon>
        <taxon>Ephemeroptera</taxon>
        <taxon>Pisciforma</taxon>
        <taxon>Baetidae</taxon>
        <taxon>Cloeon</taxon>
    </lineage>
</organism>
<feature type="compositionally biased region" description="Low complexity" evidence="1">
    <location>
        <begin position="91"/>
        <end position="136"/>
    </location>
</feature>
<feature type="compositionally biased region" description="Basic residues" evidence="1">
    <location>
        <begin position="249"/>
        <end position="269"/>
    </location>
</feature>
<feature type="compositionally biased region" description="Basic residues" evidence="1">
    <location>
        <begin position="349"/>
        <end position="370"/>
    </location>
</feature>
<feature type="compositionally biased region" description="Low complexity" evidence="1">
    <location>
        <begin position="236"/>
        <end position="248"/>
    </location>
</feature>
<feature type="compositionally biased region" description="Gly residues" evidence="1">
    <location>
        <begin position="179"/>
        <end position="188"/>
    </location>
</feature>
<feature type="signal peptide" evidence="2">
    <location>
        <begin position="1"/>
        <end position="18"/>
    </location>
</feature>
<feature type="region of interest" description="Disordered" evidence="1">
    <location>
        <begin position="177"/>
        <end position="198"/>
    </location>
</feature>
<accession>A0A8S1DEM5</accession>
<keyword evidence="2" id="KW-0732">Signal</keyword>
<gene>
    <name evidence="3" type="ORF">CLODIP_2_CD15594</name>
</gene>
<evidence type="ECO:0000256" key="1">
    <source>
        <dbReference type="SAM" id="MobiDB-lite"/>
    </source>
</evidence>
<dbReference type="Gene3D" id="1.10.238.270">
    <property type="match status" value="1"/>
</dbReference>
<dbReference type="Proteomes" id="UP000494165">
    <property type="component" value="Unassembled WGS sequence"/>
</dbReference>
<name>A0A8S1DEM5_9INSE</name>
<evidence type="ECO:0000313" key="4">
    <source>
        <dbReference type="Proteomes" id="UP000494165"/>
    </source>
</evidence>
<proteinExistence type="predicted"/>
<feature type="chain" id="PRO_5035859356" evidence="2">
    <location>
        <begin position="19"/>
        <end position="667"/>
    </location>
</feature>
<evidence type="ECO:0000256" key="2">
    <source>
        <dbReference type="SAM" id="SignalP"/>
    </source>
</evidence>
<dbReference type="EMBL" id="CADEPI010000255">
    <property type="protein sequence ID" value="CAB3382028.1"/>
    <property type="molecule type" value="Genomic_DNA"/>
</dbReference>
<keyword evidence="4" id="KW-1185">Reference proteome</keyword>
<comment type="caution">
    <text evidence="3">The sequence shown here is derived from an EMBL/GenBank/DDBJ whole genome shotgun (WGS) entry which is preliminary data.</text>
</comment>
<dbReference type="AlphaFoldDB" id="A0A8S1DEM5"/>
<sequence>MKGKIIFILLLIQMTVMAVKKRNMTNHATPGLAKHKLMQPFKGRKVSQGQQIAPQVKQARQGNILNGGPLLGSPQGQGGLPMGQGNDQISPQGNNPQGNNQNFPFGQQGNGQGFNQANFPQGNNRNNPQGQGNGQGFNQVRVTYLRARATARAFRRVKGTVRIFHRVKGTVRIFHRVKGTGGGQGSPPGQGNVPPGQNPSYYYEGDYYYYDDTSTTVNDAASFSKRQEQTPPVTAVPLPVSPSNPSSLKPRKRKNKNKQGRYPLRRRRPAGLLGNGFNNPFKPHLKVSMRQVQVLPVRRPGWRNRRRKANPDKNKNNNGTLPANNQTISGQAGGRGKKNGRNNKNNNQRNKKNRQNGNRNRRRRKKKGTKKPTVPITAATIATLTAATNIPFANSRRPRITTTPPEDYYYYDYYDSLNSIDAKSSNVVSTMSQSWTTASGAMSTWTTATGSAASGNFDLSSTTSGSTSRESEALTFCQTQNFDDATYCCSLPAASLFNSNDMDECLADLDPDNEPPSIDEYTINKGLIGQGVIDFNNNEMKNLTDAICLSHCTLISLGFLSDQPSSLDFEKLTYYMQKNLEDDEEMIPWVPVFQAAAKDCTSYIQNKMSTIQDRINDVDSTCFTKPYLFIQCVQLGFLMNCPKPSDQATREICTSTISGMKMCNPFD</sequence>
<feature type="region of interest" description="Disordered" evidence="1">
    <location>
        <begin position="223"/>
        <end position="380"/>
    </location>
</feature>
<feature type="compositionally biased region" description="Polar residues" evidence="1">
    <location>
        <begin position="316"/>
        <end position="330"/>
    </location>
</feature>